<evidence type="ECO:0000256" key="3">
    <source>
        <dbReference type="ARBA" id="ARBA00022723"/>
    </source>
</evidence>
<dbReference type="Pfam" id="PF00962">
    <property type="entry name" value="A_deaminase"/>
    <property type="match status" value="1"/>
</dbReference>
<evidence type="ECO:0000256" key="2">
    <source>
        <dbReference type="ARBA" id="ARBA00006676"/>
    </source>
</evidence>
<dbReference type="GO" id="GO:0005829">
    <property type="term" value="C:cytosol"/>
    <property type="evidence" value="ECO:0007669"/>
    <property type="project" value="TreeGrafter"/>
</dbReference>
<dbReference type="Proteomes" id="UP000310458">
    <property type="component" value="Unassembled WGS sequence"/>
</dbReference>
<keyword evidence="8" id="KW-1185">Reference proteome</keyword>
<evidence type="ECO:0000259" key="6">
    <source>
        <dbReference type="Pfam" id="PF00962"/>
    </source>
</evidence>
<evidence type="ECO:0000256" key="4">
    <source>
        <dbReference type="ARBA" id="ARBA00022801"/>
    </source>
</evidence>
<proteinExistence type="inferred from homology"/>
<dbReference type="PANTHER" id="PTHR43114:SF6">
    <property type="entry name" value="ADENINE DEAMINASE"/>
    <property type="match status" value="1"/>
</dbReference>
<keyword evidence="5" id="KW-0862">Zinc</keyword>
<gene>
    <name evidence="7" type="ORF">FEF26_15615</name>
</gene>
<comment type="caution">
    <text evidence="7">The sequence shown here is derived from an EMBL/GenBank/DDBJ whole genome shotgun (WGS) entry which is preliminary data.</text>
</comment>
<dbReference type="EMBL" id="VAVZ01000138">
    <property type="protein sequence ID" value="TLP89039.1"/>
    <property type="molecule type" value="Genomic_DNA"/>
</dbReference>
<evidence type="ECO:0000256" key="1">
    <source>
        <dbReference type="ARBA" id="ARBA00001947"/>
    </source>
</evidence>
<dbReference type="GO" id="GO:0046872">
    <property type="term" value="F:metal ion binding"/>
    <property type="evidence" value="ECO:0007669"/>
    <property type="project" value="UniProtKB-KW"/>
</dbReference>
<accession>A0A5R9B1G6</accession>
<name>A0A5R9B1G6_9MICC</name>
<keyword evidence="4" id="KW-0378">Hydrolase</keyword>
<feature type="domain" description="Adenosine deaminase" evidence="6">
    <location>
        <begin position="2"/>
        <end position="105"/>
    </location>
</feature>
<sequence>PELVARLVREQVPLTVCPLSNVALRGVSTLAEHPLPAMLEAGLSISIHSDDPAYFGGYVDTNYTAIQQTFGLSRDQLAHLARNSVDSSFIEDSRAKELHSEIDRWIAG</sequence>
<dbReference type="SUPFAM" id="SSF51556">
    <property type="entry name" value="Metallo-dependent hydrolases"/>
    <property type="match status" value="1"/>
</dbReference>
<dbReference type="Gene3D" id="3.20.20.140">
    <property type="entry name" value="Metal-dependent hydrolases"/>
    <property type="match status" value="1"/>
</dbReference>
<keyword evidence="3" id="KW-0479">Metal-binding</keyword>
<comment type="cofactor">
    <cofactor evidence="1">
        <name>Zn(2+)</name>
        <dbReference type="ChEBI" id="CHEBI:29105"/>
    </cofactor>
</comment>
<dbReference type="GO" id="GO:0000034">
    <property type="term" value="F:adenine deaminase activity"/>
    <property type="evidence" value="ECO:0007669"/>
    <property type="project" value="TreeGrafter"/>
</dbReference>
<protein>
    <submittedName>
        <fullName evidence="7">Adenosine deaminase</fullName>
    </submittedName>
</protein>
<feature type="non-terminal residue" evidence="7">
    <location>
        <position position="1"/>
    </location>
</feature>
<comment type="similarity">
    <text evidence="2">Belongs to the metallo-dependent hydrolases superfamily. Adenosine and AMP deaminases family.</text>
</comment>
<dbReference type="AlphaFoldDB" id="A0A5R9B1G6"/>
<evidence type="ECO:0000256" key="5">
    <source>
        <dbReference type="ARBA" id="ARBA00022833"/>
    </source>
</evidence>
<evidence type="ECO:0000313" key="8">
    <source>
        <dbReference type="Proteomes" id="UP000310458"/>
    </source>
</evidence>
<dbReference type="PANTHER" id="PTHR43114">
    <property type="entry name" value="ADENINE DEAMINASE"/>
    <property type="match status" value="1"/>
</dbReference>
<evidence type="ECO:0000313" key="7">
    <source>
        <dbReference type="EMBL" id="TLP89039.1"/>
    </source>
</evidence>
<dbReference type="GO" id="GO:0006146">
    <property type="term" value="P:adenine catabolic process"/>
    <property type="evidence" value="ECO:0007669"/>
    <property type="project" value="TreeGrafter"/>
</dbReference>
<reference evidence="7 8" key="1">
    <citation type="submission" date="2019-05" db="EMBL/GenBank/DDBJ databases">
        <title>Nesterenkonia sp. GY074 isolated from the Southern Atlantic Ocean.</title>
        <authorList>
            <person name="Zhang G."/>
        </authorList>
    </citation>
    <scope>NUCLEOTIDE SEQUENCE [LARGE SCALE GENOMIC DNA]</scope>
    <source>
        <strain evidence="7 8">GY074</strain>
    </source>
</reference>
<dbReference type="InterPro" id="IPR032466">
    <property type="entry name" value="Metal_Hydrolase"/>
</dbReference>
<organism evidence="7 8">
    <name type="scientific">Nesterenkonia salmonea</name>
    <dbReference type="NCBI Taxonomy" id="1804987"/>
    <lineage>
        <taxon>Bacteria</taxon>
        <taxon>Bacillati</taxon>
        <taxon>Actinomycetota</taxon>
        <taxon>Actinomycetes</taxon>
        <taxon>Micrococcales</taxon>
        <taxon>Micrococcaceae</taxon>
        <taxon>Nesterenkonia</taxon>
    </lineage>
</organism>
<dbReference type="GO" id="GO:0043103">
    <property type="term" value="P:hypoxanthine salvage"/>
    <property type="evidence" value="ECO:0007669"/>
    <property type="project" value="TreeGrafter"/>
</dbReference>
<dbReference type="InterPro" id="IPR001365">
    <property type="entry name" value="A_deaminase_dom"/>
</dbReference>
<dbReference type="InterPro" id="IPR006330">
    <property type="entry name" value="Ado/ade_deaminase"/>
</dbReference>